<accession>A0A1B9I112</accession>
<evidence type="ECO:0000313" key="4">
    <source>
        <dbReference type="EMBL" id="OCF49230.1"/>
    </source>
</evidence>
<organism evidence="4">
    <name type="scientific">Kwoniella pini CBS 10737</name>
    <dbReference type="NCBI Taxonomy" id="1296096"/>
    <lineage>
        <taxon>Eukaryota</taxon>
        <taxon>Fungi</taxon>
        <taxon>Dikarya</taxon>
        <taxon>Basidiomycota</taxon>
        <taxon>Agaricomycotina</taxon>
        <taxon>Tremellomycetes</taxon>
        <taxon>Tremellales</taxon>
        <taxon>Cryptococcaceae</taxon>
        <taxon>Kwoniella</taxon>
    </lineage>
</organism>
<dbReference type="KEGG" id="kpin:30173287"/>
<keyword evidence="3" id="KW-1133">Transmembrane helix</keyword>
<feature type="region of interest" description="Disordered" evidence="2">
    <location>
        <begin position="49"/>
        <end position="116"/>
    </location>
</feature>
<dbReference type="AlphaFoldDB" id="A0A1B9I112"/>
<evidence type="ECO:0000256" key="2">
    <source>
        <dbReference type="SAM" id="MobiDB-lite"/>
    </source>
</evidence>
<name>A0A1B9I112_9TREE</name>
<keyword evidence="1" id="KW-0175">Coiled coil</keyword>
<feature type="transmembrane region" description="Helical" evidence="3">
    <location>
        <begin position="20"/>
        <end position="38"/>
    </location>
</feature>
<gene>
    <name evidence="4" type="ORF">I206_04918</name>
</gene>
<keyword evidence="3" id="KW-0812">Transmembrane</keyword>
<keyword evidence="3" id="KW-0472">Membrane</keyword>
<feature type="coiled-coil region" evidence="1">
    <location>
        <begin position="245"/>
        <end position="272"/>
    </location>
</feature>
<feature type="transmembrane region" description="Helical" evidence="3">
    <location>
        <begin position="214"/>
        <end position="237"/>
    </location>
</feature>
<protein>
    <submittedName>
        <fullName evidence="4">Uncharacterized protein</fullName>
    </submittedName>
</protein>
<feature type="compositionally biased region" description="Low complexity" evidence="2">
    <location>
        <begin position="53"/>
        <end position="76"/>
    </location>
</feature>
<reference evidence="4" key="2">
    <citation type="submission" date="2016-07" db="EMBL/GenBank/DDBJ databases">
        <title>Evolution of pathogenesis and genome organization in the Tremellales.</title>
        <authorList>
            <person name="Cuomo C."/>
            <person name="Litvintseva A."/>
            <person name="Heitman J."/>
            <person name="Chen Y."/>
            <person name="Sun S."/>
            <person name="Springer D."/>
            <person name="Dromer F."/>
            <person name="Young S."/>
            <person name="Zeng Q."/>
            <person name="Chapman S."/>
            <person name="Gujja S."/>
            <person name="Saif S."/>
            <person name="Birren B."/>
        </authorList>
    </citation>
    <scope>NUCLEOTIDE SEQUENCE</scope>
    <source>
        <strain evidence="4">CBS 10737</strain>
    </source>
</reference>
<dbReference type="OrthoDB" id="2592256at2759"/>
<sequence length="290" mass="32094">MPYSPFATNTDGSITSLPFLSPPFMMLVMIAYIGYHVLTRQEAARGRTKALSKVKSSSSSSRSSSSSTSQKPLSSSDVRAGGMPSSSSSSSKRVGNPAPKQISGSSSKDDPSSTSFRKNYFLTMQGPGRPALVPFQDGLRPKKGDPAGTLWWDNVPDDAADLMAPPIDKEKLKAMMKNPWAGEMIEKDIQLLKIAKRQKEEEERYSKVANLLQTMLGFLLCAVDMRLGVLAIVFFLWRHFTKLHDESLSDEKDAIEKEKKEIMEKLRDAKKAGMNSQEYMGLQMALERLG</sequence>
<proteinExistence type="predicted"/>
<evidence type="ECO:0000256" key="3">
    <source>
        <dbReference type="SAM" id="Phobius"/>
    </source>
</evidence>
<dbReference type="GeneID" id="30173287"/>
<reference evidence="4" key="1">
    <citation type="submission" date="2013-07" db="EMBL/GenBank/DDBJ databases">
        <title>The Genome Sequence of Cryptococcus pinus CBS10737.</title>
        <authorList>
            <consortium name="The Broad Institute Genome Sequencing Platform"/>
            <person name="Cuomo C."/>
            <person name="Litvintseva A."/>
            <person name="Chen Y."/>
            <person name="Heitman J."/>
            <person name="Sun S."/>
            <person name="Springer D."/>
            <person name="Dromer F."/>
            <person name="Young S.K."/>
            <person name="Zeng Q."/>
            <person name="Gargeya S."/>
            <person name="Fitzgerald M."/>
            <person name="Abouelleil A."/>
            <person name="Alvarado L."/>
            <person name="Berlin A.M."/>
            <person name="Chapman S.B."/>
            <person name="Dewar J."/>
            <person name="Goldberg J."/>
            <person name="Griggs A."/>
            <person name="Gujja S."/>
            <person name="Hansen M."/>
            <person name="Howarth C."/>
            <person name="Imamovic A."/>
            <person name="Larimer J."/>
            <person name="McCowan C."/>
            <person name="Murphy C."/>
            <person name="Pearson M."/>
            <person name="Priest M."/>
            <person name="Roberts A."/>
            <person name="Saif S."/>
            <person name="Shea T."/>
            <person name="Sykes S."/>
            <person name="Wortman J."/>
            <person name="Nusbaum C."/>
            <person name="Birren B."/>
        </authorList>
    </citation>
    <scope>NUCLEOTIDE SEQUENCE [LARGE SCALE GENOMIC DNA]</scope>
    <source>
        <strain evidence="4">CBS 10737</strain>
    </source>
</reference>
<dbReference type="RefSeq" id="XP_019010449.2">
    <property type="nucleotide sequence ID" value="XM_019156647.2"/>
</dbReference>
<dbReference type="EMBL" id="KI894012">
    <property type="protein sequence ID" value="OCF49230.1"/>
    <property type="molecule type" value="Genomic_DNA"/>
</dbReference>
<evidence type="ECO:0000256" key="1">
    <source>
        <dbReference type="SAM" id="Coils"/>
    </source>
</evidence>